<evidence type="ECO:0000259" key="9">
    <source>
        <dbReference type="Pfam" id="PF20730"/>
    </source>
</evidence>
<evidence type="ECO:0000256" key="1">
    <source>
        <dbReference type="ARBA" id="ARBA00004651"/>
    </source>
</evidence>
<dbReference type="Proteomes" id="UP001501697">
    <property type="component" value="Unassembled WGS sequence"/>
</dbReference>
<comment type="similarity">
    <text evidence="2">Belongs to the UPF0702 family.</text>
</comment>
<feature type="transmembrane region" description="Helical" evidence="7">
    <location>
        <begin position="64"/>
        <end position="88"/>
    </location>
</feature>
<dbReference type="PANTHER" id="PTHR34582:SF6">
    <property type="entry name" value="UPF0702 TRANSMEMBRANE PROTEIN YCAP"/>
    <property type="match status" value="1"/>
</dbReference>
<dbReference type="PANTHER" id="PTHR34582">
    <property type="entry name" value="UPF0702 TRANSMEMBRANE PROTEIN YCAP"/>
    <property type="match status" value="1"/>
</dbReference>
<dbReference type="InterPro" id="IPR048454">
    <property type="entry name" value="YetF_N"/>
</dbReference>
<comment type="subcellular location">
    <subcellularLocation>
        <location evidence="1">Cell membrane</location>
        <topology evidence="1">Multi-pass membrane protein</topology>
    </subcellularLocation>
</comment>
<sequence>MWFDSWSDVLRVLLVGVASYVFLVTAVRVSGKRTLAQLNAFDLIVTVALGSTLATILLSSDVSFVEGAAALTLLIVLQVVVALAGALWRWMRKATTAEPSLLLRDGRMDESALHRHRVARADVEQAVRQSGRGDLSDVAAVVLESNGRISVIGRDAMGDGSALGALVSSR</sequence>
<comment type="caution">
    <text evidence="10">The sequence shown here is derived from an EMBL/GenBank/DDBJ whole genome shotgun (WGS) entry which is preliminary data.</text>
</comment>
<proteinExistence type="inferred from homology"/>
<evidence type="ECO:0000256" key="3">
    <source>
        <dbReference type="ARBA" id="ARBA00022475"/>
    </source>
</evidence>
<evidence type="ECO:0000313" key="10">
    <source>
        <dbReference type="EMBL" id="GAA3632689.1"/>
    </source>
</evidence>
<dbReference type="Pfam" id="PF20730">
    <property type="entry name" value="YetF_N"/>
    <property type="match status" value="1"/>
</dbReference>
<dbReference type="Gene3D" id="3.30.240.20">
    <property type="entry name" value="bsu07140 like domains"/>
    <property type="match status" value="1"/>
</dbReference>
<evidence type="ECO:0000256" key="6">
    <source>
        <dbReference type="ARBA" id="ARBA00023136"/>
    </source>
</evidence>
<accession>A0ABP7AHT5</accession>
<dbReference type="EMBL" id="BAAAYU010000005">
    <property type="protein sequence ID" value="GAA3632689.1"/>
    <property type="molecule type" value="Genomic_DNA"/>
</dbReference>
<evidence type="ECO:0000256" key="4">
    <source>
        <dbReference type="ARBA" id="ARBA00022692"/>
    </source>
</evidence>
<name>A0ABP7AHT5_9MICO</name>
<dbReference type="InterPro" id="IPR007353">
    <property type="entry name" value="DUF421"/>
</dbReference>
<gene>
    <name evidence="10" type="ORF">GCM10022200_14540</name>
</gene>
<feature type="transmembrane region" description="Helical" evidence="7">
    <location>
        <begin position="38"/>
        <end position="58"/>
    </location>
</feature>
<keyword evidence="3" id="KW-1003">Cell membrane</keyword>
<dbReference type="RefSeq" id="WP_344737325.1">
    <property type="nucleotide sequence ID" value="NZ_BAAAYU010000005.1"/>
</dbReference>
<organism evidence="10 11">
    <name type="scientific">Microbacterium awajiense</name>
    <dbReference type="NCBI Taxonomy" id="415214"/>
    <lineage>
        <taxon>Bacteria</taxon>
        <taxon>Bacillati</taxon>
        <taxon>Actinomycetota</taxon>
        <taxon>Actinomycetes</taxon>
        <taxon>Micrococcales</taxon>
        <taxon>Microbacteriaceae</taxon>
        <taxon>Microbacterium</taxon>
    </lineage>
</organism>
<evidence type="ECO:0000313" key="11">
    <source>
        <dbReference type="Proteomes" id="UP001501697"/>
    </source>
</evidence>
<keyword evidence="5 7" id="KW-1133">Transmembrane helix</keyword>
<evidence type="ECO:0000256" key="2">
    <source>
        <dbReference type="ARBA" id="ARBA00006448"/>
    </source>
</evidence>
<feature type="domain" description="YetF C-terminal" evidence="8">
    <location>
        <begin position="88"/>
        <end position="155"/>
    </location>
</feature>
<reference evidence="11" key="1">
    <citation type="journal article" date="2019" name="Int. J. Syst. Evol. Microbiol.">
        <title>The Global Catalogue of Microorganisms (GCM) 10K type strain sequencing project: providing services to taxonomists for standard genome sequencing and annotation.</title>
        <authorList>
            <consortium name="The Broad Institute Genomics Platform"/>
            <consortium name="The Broad Institute Genome Sequencing Center for Infectious Disease"/>
            <person name="Wu L."/>
            <person name="Ma J."/>
        </authorList>
    </citation>
    <scope>NUCLEOTIDE SEQUENCE [LARGE SCALE GENOMIC DNA]</scope>
    <source>
        <strain evidence="11">JCM 16544</strain>
    </source>
</reference>
<dbReference type="Pfam" id="PF04239">
    <property type="entry name" value="DUF421"/>
    <property type="match status" value="1"/>
</dbReference>
<feature type="domain" description="YetF-like N-terminal transmembrane" evidence="9">
    <location>
        <begin position="19"/>
        <end position="81"/>
    </location>
</feature>
<evidence type="ECO:0000256" key="5">
    <source>
        <dbReference type="ARBA" id="ARBA00022989"/>
    </source>
</evidence>
<feature type="transmembrane region" description="Helical" evidence="7">
    <location>
        <begin position="12"/>
        <end position="31"/>
    </location>
</feature>
<keyword evidence="11" id="KW-1185">Reference proteome</keyword>
<evidence type="ECO:0000259" key="8">
    <source>
        <dbReference type="Pfam" id="PF04239"/>
    </source>
</evidence>
<protein>
    <submittedName>
        <fullName evidence="10">DUF421 domain-containing protein</fullName>
    </submittedName>
</protein>
<dbReference type="InterPro" id="IPR023090">
    <property type="entry name" value="UPF0702_alpha/beta_dom_sf"/>
</dbReference>
<evidence type="ECO:0000256" key="7">
    <source>
        <dbReference type="SAM" id="Phobius"/>
    </source>
</evidence>
<keyword evidence="4 7" id="KW-0812">Transmembrane</keyword>
<keyword evidence="6 7" id="KW-0472">Membrane</keyword>